<name>A0A932G044_UNCTE</name>
<dbReference type="InterPro" id="IPR015824">
    <property type="entry name" value="Phosphoglycerate_kinase_N"/>
</dbReference>
<reference evidence="9" key="1">
    <citation type="submission" date="2020-07" db="EMBL/GenBank/DDBJ databases">
        <title>Huge and variable diversity of episymbiotic CPR bacteria and DPANN archaea in groundwater ecosystems.</title>
        <authorList>
            <person name="He C.Y."/>
            <person name="Keren R."/>
            <person name="Whittaker M."/>
            <person name="Farag I.F."/>
            <person name="Doudna J."/>
            <person name="Cate J.H.D."/>
            <person name="Banfield J.F."/>
        </authorList>
    </citation>
    <scope>NUCLEOTIDE SEQUENCE</scope>
    <source>
        <strain evidence="9">NC_groundwater_672_Ag_B-0.1um_62_36</strain>
    </source>
</reference>
<organism evidence="9 10">
    <name type="scientific">Tectimicrobiota bacterium</name>
    <dbReference type="NCBI Taxonomy" id="2528274"/>
    <lineage>
        <taxon>Bacteria</taxon>
        <taxon>Pseudomonadati</taxon>
        <taxon>Nitrospinota/Tectimicrobiota group</taxon>
        <taxon>Candidatus Tectimicrobiota</taxon>
    </lineage>
</organism>
<comment type="catalytic activity">
    <reaction evidence="1 8">
        <text>(2R)-3-phosphoglycerate + ATP = (2R)-3-phospho-glyceroyl phosphate + ADP</text>
        <dbReference type="Rhea" id="RHEA:14801"/>
        <dbReference type="ChEBI" id="CHEBI:30616"/>
        <dbReference type="ChEBI" id="CHEBI:57604"/>
        <dbReference type="ChEBI" id="CHEBI:58272"/>
        <dbReference type="ChEBI" id="CHEBI:456216"/>
        <dbReference type="EC" id="2.7.2.3"/>
    </reaction>
</comment>
<evidence type="ECO:0000256" key="6">
    <source>
        <dbReference type="ARBA" id="ARBA00022777"/>
    </source>
</evidence>
<evidence type="ECO:0000256" key="3">
    <source>
        <dbReference type="ARBA" id="ARBA00013061"/>
    </source>
</evidence>
<evidence type="ECO:0000313" key="9">
    <source>
        <dbReference type="EMBL" id="MBI2876040.1"/>
    </source>
</evidence>
<dbReference type="PANTHER" id="PTHR11406">
    <property type="entry name" value="PHOSPHOGLYCERATE KINASE"/>
    <property type="match status" value="1"/>
</dbReference>
<evidence type="ECO:0000256" key="8">
    <source>
        <dbReference type="RuleBase" id="RU000532"/>
    </source>
</evidence>
<comment type="caution">
    <text evidence="9">The sequence shown here is derived from an EMBL/GenBank/DDBJ whole genome shotgun (WGS) entry which is preliminary data.</text>
</comment>
<dbReference type="EC" id="2.7.2.3" evidence="3 8"/>
<keyword evidence="5" id="KW-0547">Nucleotide-binding</keyword>
<dbReference type="SUPFAM" id="SSF53748">
    <property type="entry name" value="Phosphoglycerate kinase"/>
    <property type="match status" value="1"/>
</dbReference>
<gene>
    <name evidence="9" type="ORF">HYY20_04090</name>
</gene>
<comment type="similarity">
    <text evidence="2 8">Belongs to the phosphoglycerate kinase family.</text>
</comment>
<evidence type="ECO:0000256" key="4">
    <source>
        <dbReference type="ARBA" id="ARBA00022679"/>
    </source>
</evidence>
<dbReference type="FunFam" id="3.40.50.1260:FF:000007">
    <property type="entry name" value="Phosphoglycerate kinase"/>
    <property type="match status" value="1"/>
</dbReference>
<keyword evidence="6 8" id="KW-0418">Kinase</keyword>
<keyword evidence="7" id="KW-0067">ATP-binding</keyword>
<dbReference type="GO" id="GO:0006094">
    <property type="term" value="P:gluconeogenesis"/>
    <property type="evidence" value="ECO:0007669"/>
    <property type="project" value="TreeGrafter"/>
</dbReference>
<dbReference type="PRINTS" id="PR00477">
    <property type="entry name" value="PHGLYCKINASE"/>
</dbReference>
<dbReference type="PANTHER" id="PTHR11406:SF23">
    <property type="entry name" value="PHOSPHOGLYCERATE KINASE 1, CHLOROPLASTIC-RELATED"/>
    <property type="match status" value="1"/>
</dbReference>
<dbReference type="GO" id="GO:0004618">
    <property type="term" value="F:phosphoglycerate kinase activity"/>
    <property type="evidence" value="ECO:0007669"/>
    <property type="project" value="UniProtKB-EC"/>
</dbReference>
<dbReference type="InterPro" id="IPR036043">
    <property type="entry name" value="Phosphoglycerate_kinase_sf"/>
</dbReference>
<feature type="non-terminal residue" evidence="9">
    <location>
        <position position="1"/>
    </location>
</feature>
<dbReference type="Gene3D" id="3.40.50.1260">
    <property type="entry name" value="Phosphoglycerate kinase, N-terminal domain"/>
    <property type="match status" value="2"/>
</dbReference>
<dbReference type="InterPro" id="IPR001576">
    <property type="entry name" value="Phosphoglycerate_kinase"/>
</dbReference>
<evidence type="ECO:0000256" key="2">
    <source>
        <dbReference type="ARBA" id="ARBA00008982"/>
    </source>
</evidence>
<evidence type="ECO:0000256" key="5">
    <source>
        <dbReference type="ARBA" id="ARBA00022741"/>
    </source>
</evidence>
<sequence length="300" mass="31725">GPEIEALVEALRPGEVLLLENLRFHKEEEANDEGFSRELASLAEIYVNDAFGSAHRAHASTEGMARQMKVAAAGFLMQAELSYLSRALEAPEKPFVAILGGAKVSDKIGVLENLMDKVSAFLIGGGMAYTFLKAQGMEVGSSLLEGDKVALAANLLRQAQAKGIELQLPVDHVVAREPREEAERQVVKNGQLEIGWMGLDIGPETVKRFSEVVARARTILWNGPMGMFELDPFSPGTTEIARSVASSGAVSIIGGGDTAAAVAKAGVADRMTHISTGGGASLEFLEGKELPGVAALQDRG</sequence>
<evidence type="ECO:0000313" key="10">
    <source>
        <dbReference type="Proteomes" id="UP000769766"/>
    </source>
</evidence>
<dbReference type="GO" id="GO:0006096">
    <property type="term" value="P:glycolytic process"/>
    <property type="evidence" value="ECO:0007669"/>
    <property type="project" value="InterPro"/>
</dbReference>
<dbReference type="AlphaFoldDB" id="A0A932G044"/>
<dbReference type="GO" id="GO:0043531">
    <property type="term" value="F:ADP binding"/>
    <property type="evidence" value="ECO:0007669"/>
    <property type="project" value="TreeGrafter"/>
</dbReference>
<proteinExistence type="inferred from homology"/>
<dbReference type="Pfam" id="PF00162">
    <property type="entry name" value="PGK"/>
    <property type="match status" value="1"/>
</dbReference>
<dbReference type="GO" id="GO:0005524">
    <property type="term" value="F:ATP binding"/>
    <property type="evidence" value="ECO:0007669"/>
    <property type="project" value="UniProtKB-KW"/>
</dbReference>
<dbReference type="EMBL" id="JACPRF010000127">
    <property type="protein sequence ID" value="MBI2876040.1"/>
    <property type="molecule type" value="Genomic_DNA"/>
</dbReference>
<protein>
    <recommendedName>
        <fullName evidence="3 8">Phosphoglycerate kinase</fullName>
        <ecNumber evidence="3 8">2.7.2.3</ecNumber>
    </recommendedName>
</protein>
<evidence type="ECO:0000256" key="1">
    <source>
        <dbReference type="ARBA" id="ARBA00000642"/>
    </source>
</evidence>
<dbReference type="Proteomes" id="UP000769766">
    <property type="component" value="Unassembled WGS sequence"/>
</dbReference>
<accession>A0A932G044</accession>
<keyword evidence="4 8" id="KW-0808">Transferase</keyword>
<dbReference type="GO" id="GO:0005829">
    <property type="term" value="C:cytosol"/>
    <property type="evidence" value="ECO:0007669"/>
    <property type="project" value="TreeGrafter"/>
</dbReference>
<evidence type="ECO:0000256" key="7">
    <source>
        <dbReference type="ARBA" id="ARBA00022840"/>
    </source>
</evidence>